<evidence type="ECO:0000313" key="1">
    <source>
        <dbReference type="EMBL" id="GME24983.1"/>
    </source>
</evidence>
<name>A0ACB5RX27_9PEZI</name>
<organism evidence="1 2">
    <name type="scientific">Neofusicoccum parvum</name>
    <dbReference type="NCBI Taxonomy" id="310453"/>
    <lineage>
        <taxon>Eukaryota</taxon>
        <taxon>Fungi</taxon>
        <taxon>Dikarya</taxon>
        <taxon>Ascomycota</taxon>
        <taxon>Pezizomycotina</taxon>
        <taxon>Dothideomycetes</taxon>
        <taxon>Dothideomycetes incertae sedis</taxon>
        <taxon>Botryosphaeriales</taxon>
        <taxon>Botryosphaeriaceae</taxon>
        <taxon>Neofusicoccum</taxon>
    </lineage>
</organism>
<evidence type="ECO:0000313" key="2">
    <source>
        <dbReference type="Proteomes" id="UP001165186"/>
    </source>
</evidence>
<sequence>MASAVRLVRIAQLMAATVSLALFFQRAEAAALPTPPSSRSRVDAAPFSAVVAFGDSFTDNGSFDGRFSDGPVWIDYVAGNLSLPLYDYAVGGATTSNALIQGYTGPGSTIPVPSVDEQVKDFLAAPPSGLNSSADAAPLFVLLSGANDVLFNINITAAQSFAYLSRSVEQLRQSYPAAHILLLNYPSLSRLPYAYYASSADKTSLSAYSVSLASLLRSTTDPSAPCSQATTFVDLAPLFADFDYYAEPAAYGFEALGAYGSCLVGAYGEVGDGVVKVCAEGFGVRVWMDEYQ</sequence>
<protein>
    <submittedName>
        <fullName evidence="1">Uncharacterized protein</fullName>
    </submittedName>
</protein>
<gene>
    <name evidence="1" type="primary">g3671</name>
    <name evidence="1" type="ORF">NpPPO83_00003671</name>
</gene>
<dbReference type="EMBL" id="BSXG01000016">
    <property type="protein sequence ID" value="GME24983.1"/>
    <property type="molecule type" value="Genomic_DNA"/>
</dbReference>
<accession>A0ACB5RX27</accession>
<dbReference type="Proteomes" id="UP001165186">
    <property type="component" value="Unassembled WGS sequence"/>
</dbReference>
<comment type="caution">
    <text evidence="1">The sequence shown here is derived from an EMBL/GenBank/DDBJ whole genome shotgun (WGS) entry which is preliminary data.</text>
</comment>
<reference evidence="1" key="1">
    <citation type="submission" date="2024-09" db="EMBL/GenBank/DDBJ databases">
        <title>Draft Genome Sequences of Neofusicoccum parvum.</title>
        <authorList>
            <person name="Ashida A."/>
            <person name="Camagna M."/>
            <person name="Tanaka A."/>
            <person name="Takemoto D."/>
        </authorList>
    </citation>
    <scope>NUCLEOTIDE SEQUENCE</scope>
    <source>
        <strain evidence="1">PPO83</strain>
    </source>
</reference>
<keyword evidence="2" id="KW-1185">Reference proteome</keyword>
<proteinExistence type="predicted"/>